<evidence type="ECO:0000313" key="3">
    <source>
        <dbReference type="Proteomes" id="UP001223098"/>
    </source>
</evidence>
<gene>
    <name evidence="2" type="primary">13</name>
    <name evidence="2" type="ORF">SEA_AZIRA_13</name>
</gene>
<feature type="region of interest" description="Disordered" evidence="1">
    <location>
        <begin position="39"/>
        <end position="70"/>
    </location>
</feature>
<evidence type="ECO:0000313" key="2">
    <source>
        <dbReference type="EMBL" id="WGH21019.1"/>
    </source>
</evidence>
<keyword evidence="3" id="KW-1185">Reference proteome</keyword>
<dbReference type="Proteomes" id="UP001223098">
    <property type="component" value="Segment"/>
</dbReference>
<protein>
    <recommendedName>
        <fullName evidence="4">Head-to-tail connector protein</fullName>
    </recommendedName>
</protein>
<evidence type="ECO:0000256" key="1">
    <source>
        <dbReference type="SAM" id="MobiDB-lite"/>
    </source>
</evidence>
<evidence type="ECO:0008006" key="4">
    <source>
        <dbReference type="Google" id="ProtNLM"/>
    </source>
</evidence>
<dbReference type="RefSeq" id="YP_010842416.1">
    <property type="nucleotide sequence ID" value="NC_079140.1"/>
</dbReference>
<proteinExistence type="predicted"/>
<dbReference type="KEGG" id="vg:80559207"/>
<dbReference type="GeneID" id="80559207"/>
<sequence>MVKKGGRVTLNNRGFRQVRSAPKLVREIDKITSKMADEANSYLDDDGSDKKGYQTSSVEGAARPQGRHRGTVITATQEAIEDNAENNRLLKVMMNARGR</sequence>
<accession>A0AAF0GJP7</accession>
<organism evidence="2 3">
    <name type="scientific">Gordonia phage Azira</name>
    <dbReference type="NCBI Taxonomy" id="3035369"/>
    <lineage>
        <taxon>Viruses</taxon>
        <taxon>Duplodnaviria</taxon>
        <taxon>Heunggongvirae</taxon>
        <taxon>Uroviricota</taxon>
        <taxon>Caudoviricetes</taxon>
        <taxon>Aziravirus</taxon>
        <taxon>Aziravirus azira</taxon>
    </lineage>
</organism>
<name>A0AAF0GJP7_9CAUD</name>
<reference evidence="2 3" key="1">
    <citation type="submission" date="2023-03" db="EMBL/GenBank/DDBJ databases">
        <authorList>
            <person name="McGarrah C.E.E."/>
            <person name="Algarin-Martinez E.D."/>
            <person name="Cavasini M.E.D."/>
            <person name="Correa V."/>
            <person name="Danielson D.F."/>
            <person name="Dean W.R."/>
            <person name="French J.L."/>
            <person name="Gaskin N."/>
            <person name="Jain U."/>
            <person name="Janvier J."/>
            <person name="Macumber B.M."/>
            <person name="Martini F.K."/>
            <person name="Mazzei S.G."/>
            <person name="Mujica J.M."/>
            <person name="Odegaard O."/>
            <person name="Quarterman C."/>
            <person name="Rand T.M."/>
            <person name="Seidensticker N.S."/>
            <person name="Serrano T."/>
            <person name="Soltys A."/>
            <person name="Ungrey M.D."/>
            <person name="Pollenz R.S."/>
            <person name="Russell D.A."/>
            <person name="Jacobs-Sera D."/>
            <person name="Hatfull G.F."/>
        </authorList>
    </citation>
    <scope>NUCLEOTIDE SEQUENCE [LARGE SCALE GENOMIC DNA]</scope>
</reference>
<dbReference type="EMBL" id="OQ709211">
    <property type="protein sequence ID" value="WGH21019.1"/>
    <property type="molecule type" value="Genomic_DNA"/>
</dbReference>